<dbReference type="EMBL" id="MU002481">
    <property type="protein sequence ID" value="KAF2786368.1"/>
    <property type="molecule type" value="Genomic_DNA"/>
</dbReference>
<name>A0A6A6WR11_9PLEO</name>
<proteinExistence type="predicted"/>
<evidence type="ECO:0000256" key="1">
    <source>
        <dbReference type="SAM" id="Phobius"/>
    </source>
</evidence>
<gene>
    <name evidence="2" type="ORF">K505DRAFT_330412</name>
</gene>
<keyword evidence="1" id="KW-0472">Membrane</keyword>
<evidence type="ECO:0000313" key="3">
    <source>
        <dbReference type="Proteomes" id="UP000799757"/>
    </source>
</evidence>
<organism evidence="2 3">
    <name type="scientific">Melanomma pulvis-pyrius CBS 109.77</name>
    <dbReference type="NCBI Taxonomy" id="1314802"/>
    <lineage>
        <taxon>Eukaryota</taxon>
        <taxon>Fungi</taxon>
        <taxon>Dikarya</taxon>
        <taxon>Ascomycota</taxon>
        <taxon>Pezizomycotina</taxon>
        <taxon>Dothideomycetes</taxon>
        <taxon>Pleosporomycetidae</taxon>
        <taxon>Pleosporales</taxon>
        <taxon>Melanommataceae</taxon>
        <taxon>Melanomma</taxon>
    </lineage>
</organism>
<protein>
    <submittedName>
        <fullName evidence="2">Uncharacterized protein</fullName>
    </submittedName>
</protein>
<sequence length="54" mass="5769">MGLSPDAALWAIIVGVAGFLGIVAVVSWGLGQYRVKRLARRNTGAYEHRTGVDV</sequence>
<feature type="transmembrane region" description="Helical" evidence="1">
    <location>
        <begin position="7"/>
        <end position="31"/>
    </location>
</feature>
<reference evidence="2" key="1">
    <citation type="journal article" date="2020" name="Stud. Mycol.">
        <title>101 Dothideomycetes genomes: a test case for predicting lifestyles and emergence of pathogens.</title>
        <authorList>
            <person name="Haridas S."/>
            <person name="Albert R."/>
            <person name="Binder M."/>
            <person name="Bloem J."/>
            <person name="Labutti K."/>
            <person name="Salamov A."/>
            <person name="Andreopoulos B."/>
            <person name="Baker S."/>
            <person name="Barry K."/>
            <person name="Bills G."/>
            <person name="Bluhm B."/>
            <person name="Cannon C."/>
            <person name="Castanera R."/>
            <person name="Culley D."/>
            <person name="Daum C."/>
            <person name="Ezra D."/>
            <person name="Gonzalez J."/>
            <person name="Henrissat B."/>
            <person name="Kuo A."/>
            <person name="Liang C."/>
            <person name="Lipzen A."/>
            <person name="Lutzoni F."/>
            <person name="Magnuson J."/>
            <person name="Mondo S."/>
            <person name="Nolan M."/>
            <person name="Ohm R."/>
            <person name="Pangilinan J."/>
            <person name="Park H.-J."/>
            <person name="Ramirez L."/>
            <person name="Alfaro M."/>
            <person name="Sun H."/>
            <person name="Tritt A."/>
            <person name="Yoshinaga Y."/>
            <person name="Zwiers L.-H."/>
            <person name="Turgeon B."/>
            <person name="Goodwin S."/>
            <person name="Spatafora J."/>
            <person name="Crous P."/>
            <person name="Grigoriev I."/>
        </authorList>
    </citation>
    <scope>NUCLEOTIDE SEQUENCE</scope>
    <source>
        <strain evidence="2">CBS 109.77</strain>
    </source>
</reference>
<dbReference type="AlphaFoldDB" id="A0A6A6WR11"/>
<keyword evidence="3" id="KW-1185">Reference proteome</keyword>
<evidence type="ECO:0000313" key="2">
    <source>
        <dbReference type="EMBL" id="KAF2786368.1"/>
    </source>
</evidence>
<dbReference type="Proteomes" id="UP000799757">
    <property type="component" value="Unassembled WGS sequence"/>
</dbReference>
<keyword evidence="1" id="KW-0812">Transmembrane</keyword>
<accession>A0A6A6WR11</accession>
<keyword evidence="1" id="KW-1133">Transmembrane helix</keyword>